<dbReference type="InParanoid" id="A0A024FV83"/>
<keyword evidence="2" id="KW-1185">Reference proteome</keyword>
<evidence type="ECO:0000313" key="1">
    <source>
        <dbReference type="EMBL" id="CCI10951.1"/>
    </source>
</evidence>
<dbReference type="EMBL" id="CAIX01000476">
    <property type="protein sequence ID" value="CCI10951.1"/>
    <property type="molecule type" value="Genomic_DNA"/>
</dbReference>
<dbReference type="AlphaFoldDB" id="A0A024FV83"/>
<organism evidence="1 2">
    <name type="scientific">Albugo candida</name>
    <dbReference type="NCBI Taxonomy" id="65357"/>
    <lineage>
        <taxon>Eukaryota</taxon>
        <taxon>Sar</taxon>
        <taxon>Stramenopiles</taxon>
        <taxon>Oomycota</taxon>
        <taxon>Peronosporomycetes</taxon>
        <taxon>Albuginales</taxon>
        <taxon>Albuginaceae</taxon>
        <taxon>Albugo</taxon>
    </lineage>
</organism>
<name>A0A024FV83_9STRA</name>
<proteinExistence type="predicted"/>
<evidence type="ECO:0000313" key="2">
    <source>
        <dbReference type="Proteomes" id="UP000053237"/>
    </source>
</evidence>
<sequence>MTRNLLEIHSIATLCDYSIISQHNRLTINISLEMMLLGRSSEKYKIVKALMTDSIRIFMSDFLSISSEYLSSSNCFRGSFAFIRWESGLRIRLLEALYRRARRNNPVTLRNNILHVCLVFQ</sequence>
<reference evidence="1 2" key="1">
    <citation type="submission" date="2012-05" db="EMBL/GenBank/DDBJ databases">
        <title>Recombination and specialization in a pathogen metapopulation.</title>
        <authorList>
            <person name="Gardiner A."/>
            <person name="Kemen E."/>
            <person name="Schultz-Larsen T."/>
            <person name="MacLean D."/>
            <person name="Van Oosterhout C."/>
            <person name="Jones J.D.G."/>
        </authorList>
    </citation>
    <scope>NUCLEOTIDE SEQUENCE [LARGE SCALE GENOMIC DNA]</scope>
    <source>
        <strain evidence="1 2">Ac Nc2</strain>
    </source>
</reference>
<accession>A0A024FV83</accession>
<dbReference type="Proteomes" id="UP000053237">
    <property type="component" value="Unassembled WGS sequence"/>
</dbReference>
<gene>
    <name evidence="1" type="ORF">BN9_121010</name>
</gene>
<comment type="caution">
    <text evidence="1">The sequence shown here is derived from an EMBL/GenBank/DDBJ whole genome shotgun (WGS) entry which is preliminary data.</text>
</comment>
<protein>
    <submittedName>
        <fullName evidence="1">Uncharacterized protein</fullName>
    </submittedName>
</protein>